<organism evidence="3 4">
    <name type="scientific">Pseudovibrio brasiliensis</name>
    <dbReference type="NCBI Taxonomy" id="1898042"/>
    <lineage>
        <taxon>Bacteria</taxon>
        <taxon>Pseudomonadati</taxon>
        <taxon>Pseudomonadota</taxon>
        <taxon>Alphaproteobacteria</taxon>
        <taxon>Hyphomicrobiales</taxon>
        <taxon>Stappiaceae</taxon>
        <taxon>Pseudovibrio</taxon>
    </lineage>
</organism>
<dbReference type="PANTHER" id="PTHR43477:SF1">
    <property type="entry name" value="DIHYDROANTICAPSIN 7-DEHYDROGENASE"/>
    <property type="match status" value="1"/>
</dbReference>
<dbReference type="PANTHER" id="PTHR43477">
    <property type="entry name" value="DIHYDROANTICAPSIN 7-DEHYDROGENASE"/>
    <property type="match status" value="1"/>
</dbReference>
<comment type="similarity">
    <text evidence="1">Belongs to the short-chain dehydrogenases/reductases (SDR) family.</text>
</comment>
<dbReference type="Pfam" id="PF13561">
    <property type="entry name" value="adh_short_C2"/>
    <property type="match status" value="1"/>
</dbReference>
<evidence type="ECO:0000313" key="4">
    <source>
        <dbReference type="Proteomes" id="UP000680706"/>
    </source>
</evidence>
<dbReference type="InterPro" id="IPR036291">
    <property type="entry name" value="NAD(P)-bd_dom_sf"/>
</dbReference>
<dbReference type="NCBIfam" id="NF005754">
    <property type="entry name" value="PRK07578.1"/>
    <property type="match status" value="1"/>
</dbReference>
<name>A0ABX8API2_9HYPH</name>
<dbReference type="InterPro" id="IPR002347">
    <property type="entry name" value="SDR_fam"/>
</dbReference>
<proteinExistence type="inferred from homology"/>
<dbReference type="Proteomes" id="UP000680706">
    <property type="component" value="Chromosome"/>
</dbReference>
<keyword evidence="2" id="KW-0560">Oxidoreductase</keyword>
<dbReference type="CDD" id="cd11731">
    <property type="entry name" value="Lin1944_like_SDR_c"/>
    <property type="match status" value="1"/>
</dbReference>
<reference evidence="3 4" key="1">
    <citation type="journal article" date="2021" name="Angew. Chem. Int. Ed. Engl.">
        <title>A novel family of nonribosomal peptides modulate collective behavior in Pseudovibrio bacteria isolated from marine sponges.</title>
        <authorList>
            <person name="Ioca L.P."/>
            <person name="Dai Y."/>
            <person name="Kunakom S."/>
            <person name="Diaz-Espinosa J."/>
            <person name="Krunic A."/>
            <person name="Crnkovic C.M."/>
            <person name="Orjala J."/>
            <person name="Sanchez L.M."/>
            <person name="Ferreira A.G."/>
            <person name="Berlinck R.G.S."/>
            <person name="Eustaquio A.S."/>
        </authorList>
    </citation>
    <scope>NUCLEOTIDE SEQUENCE [LARGE SCALE GENOMIC DNA]</scope>
    <source>
        <strain evidence="3 4">Ab134</strain>
    </source>
</reference>
<dbReference type="Gene3D" id="3.40.50.720">
    <property type="entry name" value="NAD(P)-binding Rossmann-like Domain"/>
    <property type="match status" value="1"/>
</dbReference>
<evidence type="ECO:0000256" key="1">
    <source>
        <dbReference type="ARBA" id="ARBA00006484"/>
    </source>
</evidence>
<evidence type="ECO:0000313" key="3">
    <source>
        <dbReference type="EMBL" id="QUS55569.1"/>
    </source>
</evidence>
<dbReference type="EMBL" id="CP074126">
    <property type="protein sequence ID" value="QUS55569.1"/>
    <property type="molecule type" value="Genomic_DNA"/>
</dbReference>
<accession>A0ABX8API2</accession>
<keyword evidence="4" id="KW-1185">Reference proteome</keyword>
<protein>
    <submittedName>
        <fullName evidence="3">Short chain dehydrogenase</fullName>
    </submittedName>
</protein>
<dbReference type="SUPFAM" id="SSF51735">
    <property type="entry name" value="NAD(P)-binding Rossmann-fold domains"/>
    <property type="match status" value="1"/>
</dbReference>
<gene>
    <name evidence="3" type="ORF">KGB56_19990</name>
</gene>
<evidence type="ECO:0000256" key="2">
    <source>
        <dbReference type="ARBA" id="ARBA00023002"/>
    </source>
</evidence>
<dbReference type="RefSeq" id="WP_075701874.1">
    <property type="nucleotide sequence ID" value="NZ_CP074126.1"/>
</dbReference>
<sequence>MKTVVIGGTGLVGSEVVKLLGQGHDVITVGRTSGDMQADIEDKASVEALFDKIGAVDAIISVAGDGVFGGFDEEGDHAYERALQSKVMGQVNLTRVGHKYLNKGGSITLTSGAVAQHPMPNTAAIAIATAGVDAFVRTVALELDDDKRINSVSLSLVKESAKKFGMDSTHCVPAAKVAEYYRDVLGSSESGQVVLVQN</sequence>
<dbReference type="InterPro" id="IPR051122">
    <property type="entry name" value="SDR_DHRS6-like"/>
</dbReference>